<dbReference type="Proteomes" id="UP000266841">
    <property type="component" value="Unassembled WGS sequence"/>
</dbReference>
<organism evidence="3 4">
    <name type="scientific">Thalassiosira oceanica</name>
    <name type="common">Marine diatom</name>
    <dbReference type="NCBI Taxonomy" id="159749"/>
    <lineage>
        <taxon>Eukaryota</taxon>
        <taxon>Sar</taxon>
        <taxon>Stramenopiles</taxon>
        <taxon>Ochrophyta</taxon>
        <taxon>Bacillariophyta</taxon>
        <taxon>Coscinodiscophyceae</taxon>
        <taxon>Thalassiosirophycidae</taxon>
        <taxon>Thalassiosirales</taxon>
        <taxon>Thalassiosiraceae</taxon>
        <taxon>Thalassiosira</taxon>
    </lineage>
</organism>
<sequence length="649" mass="72564">MDSNKSSVQQHQQRMKRTKIKKRQKLKQSSANISSICNLTGLSGGGLPETCANEGDLLDELTALQQSSANTDIASVCKSSGLPQTGANEGDLLDELTALGKEASTHSIPRSPPLDQVPNIRVELARHLHTQNLSKFLLGGSSLRMPSFERWLLDSKLEETSRLEAMISKSIHNPTLLHPNDKKKYGRAARSFDSDESERTEKDRKLLRESAFAAGQRDASHADRTNFWLHHVERDPILPYHAQESDPSSVRLAQEIMAAAGNGMGEEESKKARYIVRQLCRKASEACNEICQLQERAGRFQKLAANPSKKRKRNDKRRRIDRVSVEWLNEKQLSLVYTQRKKSSAAKDCQKAKPFVVKINSSSYHKLRSMFDLVNKRQTKVSEADVITHAFHCLVFVLVIRYSTLAGAQQINGDLRGGGNQGAVNSEVFGVLSKHFGELGTECFASPFNSTSPRFFSAFPSPDVDGFFGSYGDFYHPPCEEYFQKSGWFEANPPFCPGYETQLARRICGLLDKLSKAGKEATFVVVVPTVRCGKNLAAPGSNHYNGAHDDSFAATVHGAASGSFNMLIGHECCRSHIVLKAREHGYIEGSQHLRPTQYKESLYSTSVIVMRTKMWECEMQAAEFERDLREAFASKHRLETEKRRIACDE</sequence>
<feature type="compositionally biased region" description="Polar residues" evidence="1">
    <location>
        <begin position="1"/>
        <end position="11"/>
    </location>
</feature>
<gene>
    <name evidence="3" type="ORF">THAOC_34432</name>
</gene>
<dbReference type="OMA" id="REHGYIE"/>
<proteinExistence type="predicted"/>
<dbReference type="Pfam" id="PF12237">
    <property type="entry name" value="PCIF1_WW"/>
    <property type="match status" value="1"/>
</dbReference>
<comment type="caution">
    <text evidence="3">The sequence shown here is derived from an EMBL/GenBank/DDBJ whole genome shotgun (WGS) entry which is preliminary data.</text>
</comment>
<dbReference type="GO" id="GO:0099122">
    <property type="term" value="F:RNA polymerase II C-terminal domain binding"/>
    <property type="evidence" value="ECO:0007669"/>
    <property type="project" value="InterPro"/>
</dbReference>
<dbReference type="AlphaFoldDB" id="K0R4X7"/>
<dbReference type="InterPro" id="IPR022035">
    <property type="entry name" value="PCIF1_WW"/>
</dbReference>
<accession>K0R4X7</accession>
<evidence type="ECO:0000313" key="3">
    <source>
        <dbReference type="EMBL" id="EJK46884.1"/>
    </source>
</evidence>
<name>K0R4X7_THAOC</name>
<feature type="compositionally biased region" description="Basic and acidic residues" evidence="1">
    <location>
        <begin position="190"/>
        <end position="204"/>
    </location>
</feature>
<dbReference type="EMBL" id="AGNL01047485">
    <property type="protein sequence ID" value="EJK46884.1"/>
    <property type="molecule type" value="Genomic_DNA"/>
</dbReference>
<evidence type="ECO:0000256" key="1">
    <source>
        <dbReference type="SAM" id="MobiDB-lite"/>
    </source>
</evidence>
<dbReference type="GO" id="GO:0016422">
    <property type="term" value="F:mRNA (2'-O-methyladenosine-N6-)-methyltransferase activity"/>
    <property type="evidence" value="ECO:0007669"/>
    <property type="project" value="InterPro"/>
</dbReference>
<dbReference type="PANTHER" id="PTHR21727:SF0">
    <property type="entry name" value="MRNA (2'-O-METHYLADENOSINE-N(6)-)-METHYLTRANSFERASE"/>
    <property type="match status" value="1"/>
</dbReference>
<reference evidence="3 4" key="1">
    <citation type="journal article" date="2012" name="Genome Biol.">
        <title>Genome and low-iron response of an oceanic diatom adapted to chronic iron limitation.</title>
        <authorList>
            <person name="Lommer M."/>
            <person name="Specht M."/>
            <person name="Roy A.S."/>
            <person name="Kraemer L."/>
            <person name="Andreson R."/>
            <person name="Gutowska M.A."/>
            <person name="Wolf J."/>
            <person name="Bergner S.V."/>
            <person name="Schilhabel M.B."/>
            <person name="Klostermeier U.C."/>
            <person name="Beiko R.G."/>
            <person name="Rosenstiel P."/>
            <person name="Hippler M."/>
            <person name="Laroche J."/>
        </authorList>
    </citation>
    <scope>NUCLEOTIDE SEQUENCE [LARGE SCALE GENOMIC DNA]</scope>
    <source>
        <strain evidence="3 4">CCMP1005</strain>
    </source>
</reference>
<dbReference type="InterPro" id="IPR039881">
    <property type="entry name" value="PCIF1-like"/>
</dbReference>
<evidence type="ECO:0000259" key="2">
    <source>
        <dbReference type="Pfam" id="PF12237"/>
    </source>
</evidence>
<feature type="compositionally biased region" description="Basic residues" evidence="1">
    <location>
        <begin position="13"/>
        <end position="26"/>
    </location>
</feature>
<evidence type="ECO:0000313" key="4">
    <source>
        <dbReference type="Proteomes" id="UP000266841"/>
    </source>
</evidence>
<dbReference type="PANTHER" id="PTHR21727">
    <property type="entry name" value="PHOSPHORYLATED CTD INTERACTING FACTOR 1"/>
    <property type="match status" value="1"/>
</dbReference>
<dbReference type="OrthoDB" id="193787at2759"/>
<feature type="domain" description="PCIF1 WW" evidence="2">
    <location>
        <begin position="366"/>
        <end position="532"/>
    </location>
</feature>
<protein>
    <recommendedName>
        <fullName evidence="2">PCIF1 WW domain-containing protein</fullName>
    </recommendedName>
</protein>
<feature type="region of interest" description="Disordered" evidence="1">
    <location>
        <begin position="174"/>
        <end position="204"/>
    </location>
</feature>
<keyword evidence="4" id="KW-1185">Reference proteome</keyword>
<dbReference type="eggNOG" id="ENOG502QVT7">
    <property type="taxonomic scope" value="Eukaryota"/>
</dbReference>
<feature type="region of interest" description="Disordered" evidence="1">
    <location>
        <begin position="1"/>
        <end position="27"/>
    </location>
</feature>